<sequence length="192" mass="19407">MTAHGTPDHQPLRIVTVVGSPRAGSRTRLAAESLANALATTLAESGTPAETAPTIDLAELASGLLVPWSLSAEAAEAVATVQSSTILLLATPTFKGSITGILKLLLDTIPSGGLEGVVAIPVAIAGAPAHRHLAEIALRPILAELGAATPVPSFLLLEEELGDVQSAADDYATAHAPVAAAVAQALAVRRKE</sequence>
<dbReference type="PANTHER" id="PTHR43408">
    <property type="entry name" value="FMN REDUCTASE (NADPH)"/>
    <property type="match status" value="1"/>
</dbReference>
<evidence type="ECO:0000256" key="1">
    <source>
        <dbReference type="ARBA" id="ARBA00022630"/>
    </source>
</evidence>
<dbReference type="SUPFAM" id="SSF52218">
    <property type="entry name" value="Flavoproteins"/>
    <property type="match status" value="1"/>
</dbReference>
<accession>A0A9P2TBS9</accession>
<dbReference type="InterPro" id="IPR029039">
    <property type="entry name" value="Flavoprotein-like_sf"/>
</dbReference>
<organism evidence="5 6">
    <name type="scientific">Thermobifida fusca TM51</name>
    <dbReference type="NCBI Taxonomy" id="1169414"/>
    <lineage>
        <taxon>Bacteria</taxon>
        <taxon>Bacillati</taxon>
        <taxon>Actinomycetota</taxon>
        <taxon>Actinomycetes</taxon>
        <taxon>Streptosporangiales</taxon>
        <taxon>Nocardiopsidaceae</taxon>
        <taxon>Thermobifida</taxon>
    </lineage>
</organism>
<evidence type="ECO:0000313" key="6">
    <source>
        <dbReference type="Proteomes" id="UP000014184"/>
    </source>
</evidence>
<keyword evidence="3" id="KW-0560">Oxidoreductase</keyword>
<dbReference type="AlphaFoldDB" id="A0A9P2TBS9"/>
<dbReference type="InterPro" id="IPR051814">
    <property type="entry name" value="NAD(P)H-dep_FMN_reductase"/>
</dbReference>
<keyword evidence="6" id="KW-1185">Reference proteome</keyword>
<evidence type="ECO:0000256" key="2">
    <source>
        <dbReference type="ARBA" id="ARBA00022643"/>
    </source>
</evidence>
<dbReference type="PANTHER" id="PTHR43408:SF2">
    <property type="entry name" value="FMN REDUCTASE (NADPH)"/>
    <property type="match status" value="1"/>
</dbReference>
<evidence type="ECO:0000259" key="4">
    <source>
        <dbReference type="Pfam" id="PF03358"/>
    </source>
</evidence>
<dbReference type="Pfam" id="PF03358">
    <property type="entry name" value="FMN_red"/>
    <property type="match status" value="1"/>
</dbReference>
<dbReference type="Gene3D" id="3.40.50.360">
    <property type="match status" value="1"/>
</dbReference>
<evidence type="ECO:0000313" key="5">
    <source>
        <dbReference type="EMBL" id="EOR71549.1"/>
    </source>
</evidence>
<name>A0A9P2TBS9_THEFU</name>
<dbReference type="RefSeq" id="WP_011291762.1">
    <property type="nucleotide sequence ID" value="NZ_AOSG01000033.1"/>
</dbReference>
<reference evidence="5 6" key="1">
    <citation type="journal article" date="2013" name="Genome Announc.">
        <title>Draft Genome Sequence of the Lignocellulose Decomposer Thermobifida fusca Strain TM51.</title>
        <authorList>
            <person name="Toth A."/>
            <person name="Barna T."/>
            <person name="Nagy I."/>
            <person name="Horvath B."/>
            <person name="Nagy I."/>
            <person name="Tancsics A."/>
            <person name="Kriszt B."/>
            <person name="Baka E."/>
            <person name="Fekete C."/>
            <person name="Kukolya J."/>
        </authorList>
    </citation>
    <scope>NUCLEOTIDE SEQUENCE [LARGE SCALE GENOMIC DNA]</scope>
    <source>
        <strain evidence="5 6">TM51</strain>
    </source>
</reference>
<gene>
    <name evidence="5" type="ORF">TM51_06996</name>
</gene>
<comment type="caution">
    <text evidence="5">The sequence shown here is derived from an EMBL/GenBank/DDBJ whole genome shotgun (WGS) entry which is preliminary data.</text>
</comment>
<proteinExistence type="predicted"/>
<dbReference type="InterPro" id="IPR005025">
    <property type="entry name" value="FMN_Rdtase-like_dom"/>
</dbReference>
<evidence type="ECO:0000256" key="3">
    <source>
        <dbReference type="ARBA" id="ARBA00023002"/>
    </source>
</evidence>
<dbReference type="EMBL" id="AOSG01000033">
    <property type="protein sequence ID" value="EOR71549.1"/>
    <property type="molecule type" value="Genomic_DNA"/>
</dbReference>
<protein>
    <recommendedName>
        <fullName evidence="4">NADPH-dependent FMN reductase-like domain-containing protein</fullName>
    </recommendedName>
</protein>
<keyword evidence="2" id="KW-0288">FMN</keyword>
<keyword evidence="1" id="KW-0285">Flavoprotein</keyword>
<dbReference type="Proteomes" id="UP000014184">
    <property type="component" value="Unassembled WGS sequence"/>
</dbReference>
<feature type="domain" description="NADPH-dependent FMN reductase-like" evidence="4">
    <location>
        <begin position="13"/>
        <end position="155"/>
    </location>
</feature>
<dbReference type="GO" id="GO:0016491">
    <property type="term" value="F:oxidoreductase activity"/>
    <property type="evidence" value="ECO:0007669"/>
    <property type="project" value="UniProtKB-KW"/>
</dbReference>